<comment type="caution">
    <text evidence="1">The sequence shown here is derived from an EMBL/GenBank/DDBJ whole genome shotgun (WGS) entry which is preliminary data.</text>
</comment>
<protein>
    <submittedName>
        <fullName evidence="1">Uncharacterized protein</fullName>
    </submittedName>
</protein>
<name>A0A935TF24_9PROT</name>
<proteinExistence type="predicted"/>
<reference evidence="1 2" key="1">
    <citation type="submission" date="2020-10" db="EMBL/GenBank/DDBJ databases">
        <title>Connecting structure to function with the recovery of over 1000 high-quality activated sludge metagenome-assembled genomes encoding full-length rRNA genes using long-read sequencing.</title>
        <authorList>
            <person name="Singleton C.M."/>
            <person name="Petriglieri F."/>
            <person name="Kristensen J.M."/>
            <person name="Kirkegaard R.H."/>
            <person name="Michaelsen T.Y."/>
            <person name="Andersen M.H."/>
            <person name="Karst S.M."/>
            <person name="Dueholm M.S."/>
            <person name="Nielsen P.H."/>
            <person name="Albertsen M."/>
        </authorList>
    </citation>
    <scope>NUCLEOTIDE SEQUENCE [LARGE SCALE GENOMIC DNA]</scope>
    <source>
        <strain evidence="1">Fred_18-Q3-R57-64_BAT3C.720</strain>
    </source>
</reference>
<accession>A0A935TF24</accession>
<evidence type="ECO:0000313" key="1">
    <source>
        <dbReference type="EMBL" id="MBK7956132.1"/>
    </source>
</evidence>
<dbReference type="Proteomes" id="UP000706151">
    <property type="component" value="Unassembled WGS sequence"/>
</dbReference>
<evidence type="ECO:0000313" key="2">
    <source>
        <dbReference type="Proteomes" id="UP000706151"/>
    </source>
</evidence>
<organism evidence="1 2">
    <name type="scientific">Candidatus Accumulibacter affinis</name>
    <dbReference type="NCBI Taxonomy" id="2954384"/>
    <lineage>
        <taxon>Bacteria</taxon>
        <taxon>Pseudomonadati</taxon>
        <taxon>Pseudomonadota</taxon>
        <taxon>Betaproteobacteria</taxon>
        <taxon>Candidatus Accumulibacter</taxon>
    </lineage>
</organism>
<gene>
    <name evidence="1" type="ORF">IPK02_20515</name>
</gene>
<dbReference type="EMBL" id="JADJOT010000012">
    <property type="protein sequence ID" value="MBK7956132.1"/>
    <property type="molecule type" value="Genomic_DNA"/>
</dbReference>
<sequence>MPRDDLGHSDSRHDPVFGVEVAWWLPPFVAGEFAGFRLRPVCHVMRRRVGSINTGFHQIWSKPDRGIQD</sequence>
<dbReference type="AlphaFoldDB" id="A0A935TF24"/>